<dbReference type="Proteomes" id="UP000254304">
    <property type="component" value="Unassembled WGS sequence"/>
</dbReference>
<accession>A0A377NH82</accession>
<dbReference type="EMBL" id="UGGO01000001">
    <property type="protein sequence ID" value="STQ46450.1"/>
    <property type="molecule type" value="Genomic_DNA"/>
</dbReference>
<evidence type="ECO:0000313" key="1">
    <source>
        <dbReference type="EMBL" id="STQ46450.1"/>
    </source>
</evidence>
<gene>
    <name evidence="1" type="primary">allC_2</name>
    <name evidence="1" type="ORF">NCTC12157_04231</name>
</gene>
<dbReference type="GO" id="GO:0016787">
    <property type="term" value="F:hydrolase activity"/>
    <property type="evidence" value="ECO:0007669"/>
    <property type="project" value="UniProtKB-KW"/>
</dbReference>
<dbReference type="AlphaFoldDB" id="A0A377NH82"/>
<sequence>MQNFPRQIQDISAWLSQIGADPTGGMTRLLYTPEWCAAQRALQENLKVPG</sequence>
<organism evidence="1 2">
    <name type="scientific">Ewingella americana</name>
    <dbReference type="NCBI Taxonomy" id="41202"/>
    <lineage>
        <taxon>Bacteria</taxon>
        <taxon>Pseudomonadati</taxon>
        <taxon>Pseudomonadota</taxon>
        <taxon>Gammaproteobacteria</taxon>
        <taxon>Enterobacterales</taxon>
        <taxon>Yersiniaceae</taxon>
        <taxon>Ewingella</taxon>
    </lineage>
</organism>
<keyword evidence="1" id="KW-0378">Hydrolase</keyword>
<evidence type="ECO:0000313" key="2">
    <source>
        <dbReference type="Proteomes" id="UP000254304"/>
    </source>
</evidence>
<protein>
    <submittedName>
        <fullName evidence="1">Allantoate amidohydrolase</fullName>
        <ecNumber evidence="1">3.5.3.-</ecNumber>
    </submittedName>
</protein>
<proteinExistence type="predicted"/>
<dbReference type="EC" id="3.5.3.-" evidence="1"/>
<name>A0A377NH82_9GAMM</name>
<reference evidence="1 2" key="1">
    <citation type="submission" date="2018-06" db="EMBL/GenBank/DDBJ databases">
        <authorList>
            <consortium name="Pathogen Informatics"/>
            <person name="Doyle S."/>
        </authorList>
    </citation>
    <scope>NUCLEOTIDE SEQUENCE [LARGE SCALE GENOMIC DNA]</scope>
    <source>
        <strain evidence="1 2">NCTC12157</strain>
    </source>
</reference>